<name>A0A3B0T061_9ZZZZ</name>
<dbReference type="EMBL" id="UOEK01000324">
    <property type="protein sequence ID" value="VAW05749.1"/>
    <property type="molecule type" value="Genomic_DNA"/>
</dbReference>
<organism evidence="1">
    <name type="scientific">hydrothermal vent metagenome</name>
    <dbReference type="NCBI Taxonomy" id="652676"/>
    <lineage>
        <taxon>unclassified sequences</taxon>
        <taxon>metagenomes</taxon>
        <taxon>ecological metagenomes</taxon>
    </lineage>
</organism>
<evidence type="ECO:0000313" key="1">
    <source>
        <dbReference type="EMBL" id="VAW05749.1"/>
    </source>
</evidence>
<reference evidence="1" key="1">
    <citation type="submission" date="2018-06" db="EMBL/GenBank/DDBJ databases">
        <authorList>
            <person name="Zhirakovskaya E."/>
        </authorList>
    </citation>
    <scope>NUCLEOTIDE SEQUENCE</scope>
</reference>
<accession>A0A3B0T061</accession>
<proteinExistence type="predicted"/>
<gene>
    <name evidence="1" type="ORF">MNBD_ACTINO02-2349</name>
</gene>
<sequence>MRSLAVFSPEDYTLATIGALTLASTRPTALIVDLDSRQTRWCEGRSLRYLVDEGPTGVDLSPVRSGIALLGNGGVEPHEADEVLDALIGGWDSVVLVLPGDIDVPVPVVPIRPHAHPSLLVPFTRPAVYVRAGWAGSTATPGPLVRAPSSAAVHRLMSGGLPAPGRWVRDWSAVWDIPWQ</sequence>
<dbReference type="AlphaFoldDB" id="A0A3B0T061"/>
<protein>
    <submittedName>
        <fullName evidence="1">Uncharacterized protein</fullName>
    </submittedName>
</protein>